<dbReference type="Proteomes" id="UP000886523">
    <property type="component" value="Unassembled WGS sequence"/>
</dbReference>
<organism evidence="1 2">
    <name type="scientific">Hydnum rufescens UP504</name>
    <dbReference type="NCBI Taxonomy" id="1448309"/>
    <lineage>
        <taxon>Eukaryota</taxon>
        <taxon>Fungi</taxon>
        <taxon>Dikarya</taxon>
        <taxon>Basidiomycota</taxon>
        <taxon>Agaricomycotina</taxon>
        <taxon>Agaricomycetes</taxon>
        <taxon>Cantharellales</taxon>
        <taxon>Hydnaceae</taxon>
        <taxon>Hydnum</taxon>
    </lineage>
</organism>
<protein>
    <submittedName>
        <fullName evidence="1">Uncharacterized protein</fullName>
    </submittedName>
</protein>
<sequence length="90" mass="9928">MDGSRRRAFPPSSPCTRGTTIEYTINIILIAGWPGIASWISQLATQFVKKQSLPPHMIDPCIAAASIPVFAPDLSLNLRLFLYVKSCLRP</sequence>
<dbReference type="EMBL" id="MU128910">
    <property type="protein sequence ID" value="KAF9520754.1"/>
    <property type="molecule type" value="Genomic_DNA"/>
</dbReference>
<accession>A0A9P6BB34</accession>
<comment type="caution">
    <text evidence="1">The sequence shown here is derived from an EMBL/GenBank/DDBJ whole genome shotgun (WGS) entry which is preliminary data.</text>
</comment>
<evidence type="ECO:0000313" key="2">
    <source>
        <dbReference type="Proteomes" id="UP000886523"/>
    </source>
</evidence>
<proteinExistence type="predicted"/>
<gene>
    <name evidence="1" type="ORF">BS47DRAFT_1335417</name>
</gene>
<evidence type="ECO:0000313" key="1">
    <source>
        <dbReference type="EMBL" id="KAF9520754.1"/>
    </source>
</evidence>
<reference evidence="1" key="1">
    <citation type="journal article" date="2020" name="Nat. Commun.">
        <title>Large-scale genome sequencing of mycorrhizal fungi provides insights into the early evolution of symbiotic traits.</title>
        <authorList>
            <person name="Miyauchi S."/>
            <person name="Kiss E."/>
            <person name="Kuo A."/>
            <person name="Drula E."/>
            <person name="Kohler A."/>
            <person name="Sanchez-Garcia M."/>
            <person name="Morin E."/>
            <person name="Andreopoulos B."/>
            <person name="Barry K.W."/>
            <person name="Bonito G."/>
            <person name="Buee M."/>
            <person name="Carver A."/>
            <person name="Chen C."/>
            <person name="Cichocki N."/>
            <person name="Clum A."/>
            <person name="Culley D."/>
            <person name="Crous P.W."/>
            <person name="Fauchery L."/>
            <person name="Girlanda M."/>
            <person name="Hayes R.D."/>
            <person name="Keri Z."/>
            <person name="LaButti K."/>
            <person name="Lipzen A."/>
            <person name="Lombard V."/>
            <person name="Magnuson J."/>
            <person name="Maillard F."/>
            <person name="Murat C."/>
            <person name="Nolan M."/>
            <person name="Ohm R.A."/>
            <person name="Pangilinan J."/>
            <person name="Pereira M.F."/>
            <person name="Perotto S."/>
            <person name="Peter M."/>
            <person name="Pfister S."/>
            <person name="Riley R."/>
            <person name="Sitrit Y."/>
            <person name="Stielow J.B."/>
            <person name="Szollosi G."/>
            <person name="Zifcakova L."/>
            <person name="Stursova M."/>
            <person name="Spatafora J.W."/>
            <person name="Tedersoo L."/>
            <person name="Vaario L.M."/>
            <person name="Yamada A."/>
            <person name="Yan M."/>
            <person name="Wang P."/>
            <person name="Xu J."/>
            <person name="Bruns T."/>
            <person name="Baldrian P."/>
            <person name="Vilgalys R."/>
            <person name="Dunand C."/>
            <person name="Henrissat B."/>
            <person name="Grigoriev I.V."/>
            <person name="Hibbett D."/>
            <person name="Nagy L.G."/>
            <person name="Martin F.M."/>
        </authorList>
    </citation>
    <scope>NUCLEOTIDE SEQUENCE</scope>
    <source>
        <strain evidence="1">UP504</strain>
    </source>
</reference>
<keyword evidence="2" id="KW-1185">Reference proteome</keyword>
<dbReference type="AlphaFoldDB" id="A0A9P6BB34"/>
<name>A0A9P6BB34_9AGAM</name>